<feature type="transmembrane region" description="Helical" evidence="7">
    <location>
        <begin position="286"/>
        <end position="306"/>
    </location>
</feature>
<keyword evidence="3 6" id="KW-0812">Transmembrane</keyword>
<evidence type="ECO:0000256" key="5">
    <source>
        <dbReference type="ARBA" id="ARBA00023136"/>
    </source>
</evidence>
<feature type="transmembrane region" description="Helical" evidence="7">
    <location>
        <begin position="150"/>
        <end position="171"/>
    </location>
</feature>
<accession>A0ABR2WWZ1</accession>
<dbReference type="Gene3D" id="1.20.1250.20">
    <property type="entry name" value="MFS general substrate transporter like domains"/>
    <property type="match status" value="1"/>
</dbReference>
<organism evidence="8 9">
    <name type="scientific">Basidiobolus ranarum</name>
    <dbReference type="NCBI Taxonomy" id="34480"/>
    <lineage>
        <taxon>Eukaryota</taxon>
        <taxon>Fungi</taxon>
        <taxon>Fungi incertae sedis</taxon>
        <taxon>Zoopagomycota</taxon>
        <taxon>Entomophthoromycotina</taxon>
        <taxon>Basidiobolomycetes</taxon>
        <taxon>Basidiobolales</taxon>
        <taxon>Basidiobolaceae</taxon>
        <taxon>Basidiobolus</taxon>
    </lineage>
</organism>
<evidence type="ECO:0000256" key="6">
    <source>
        <dbReference type="RuleBase" id="RU003755"/>
    </source>
</evidence>
<dbReference type="InterPro" id="IPR000109">
    <property type="entry name" value="POT_fam"/>
</dbReference>
<protein>
    <submittedName>
        <fullName evidence="8">Uncharacterized protein</fullName>
    </submittedName>
</protein>
<evidence type="ECO:0000256" key="2">
    <source>
        <dbReference type="ARBA" id="ARBA00005982"/>
    </source>
</evidence>
<feature type="transmembrane region" description="Helical" evidence="7">
    <location>
        <begin position="357"/>
        <end position="377"/>
    </location>
</feature>
<keyword evidence="4 7" id="KW-1133">Transmembrane helix</keyword>
<dbReference type="SUPFAM" id="SSF103473">
    <property type="entry name" value="MFS general substrate transporter"/>
    <property type="match status" value="1"/>
</dbReference>
<evidence type="ECO:0000313" key="9">
    <source>
        <dbReference type="Proteomes" id="UP001479436"/>
    </source>
</evidence>
<feature type="transmembrane region" description="Helical" evidence="7">
    <location>
        <begin position="38"/>
        <end position="57"/>
    </location>
</feature>
<dbReference type="Pfam" id="PF00854">
    <property type="entry name" value="PTR2"/>
    <property type="match status" value="1"/>
</dbReference>
<keyword evidence="9" id="KW-1185">Reference proteome</keyword>
<reference evidence="8 9" key="1">
    <citation type="submission" date="2023-04" db="EMBL/GenBank/DDBJ databases">
        <title>Genome of Basidiobolus ranarum AG-B5.</title>
        <authorList>
            <person name="Stajich J.E."/>
            <person name="Carter-House D."/>
            <person name="Gryganskyi A."/>
        </authorList>
    </citation>
    <scope>NUCLEOTIDE SEQUENCE [LARGE SCALE GENOMIC DNA]</scope>
    <source>
        <strain evidence="8 9">AG-B5</strain>
    </source>
</reference>
<dbReference type="InterPro" id="IPR018456">
    <property type="entry name" value="PTR2_symporter_CS"/>
</dbReference>
<keyword evidence="6" id="KW-0813">Transport</keyword>
<name>A0ABR2WWZ1_9FUNG</name>
<feature type="transmembrane region" description="Helical" evidence="7">
    <location>
        <begin position="12"/>
        <end position="31"/>
    </location>
</feature>
<gene>
    <name evidence="8" type="ORF">K7432_005145</name>
</gene>
<evidence type="ECO:0000256" key="1">
    <source>
        <dbReference type="ARBA" id="ARBA00004141"/>
    </source>
</evidence>
<evidence type="ECO:0000256" key="3">
    <source>
        <dbReference type="ARBA" id="ARBA00022692"/>
    </source>
</evidence>
<feature type="transmembrane region" description="Helical" evidence="7">
    <location>
        <begin position="389"/>
        <end position="409"/>
    </location>
</feature>
<proteinExistence type="inferred from homology"/>
<evidence type="ECO:0000256" key="4">
    <source>
        <dbReference type="ARBA" id="ARBA00022989"/>
    </source>
</evidence>
<comment type="subcellular location">
    <subcellularLocation>
        <location evidence="1 6">Membrane</location>
        <topology evidence="1 6">Multi-pass membrane protein</topology>
    </subcellularLocation>
</comment>
<feature type="transmembrane region" description="Helical" evidence="7">
    <location>
        <begin position="69"/>
        <end position="88"/>
    </location>
</feature>
<dbReference type="PANTHER" id="PTHR11654">
    <property type="entry name" value="OLIGOPEPTIDE TRANSPORTER-RELATED"/>
    <property type="match status" value="1"/>
</dbReference>
<evidence type="ECO:0000313" key="8">
    <source>
        <dbReference type="EMBL" id="KAK9766047.1"/>
    </source>
</evidence>
<dbReference type="PROSITE" id="PS01022">
    <property type="entry name" value="PTR2_1"/>
    <property type="match status" value="1"/>
</dbReference>
<feature type="transmembrane region" description="Helical" evidence="7">
    <location>
        <begin position="125"/>
        <end position="144"/>
    </location>
</feature>
<dbReference type="InterPro" id="IPR036259">
    <property type="entry name" value="MFS_trans_sf"/>
</dbReference>
<evidence type="ECO:0000256" key="7">
    <source>
        <dbReference type="SAM" id="Phobius"/>
    </source>
</evidence>
<dbReference type="EMBL" id="JASJQH010000195">
    <property type="protein sequence ID" value="KAK9766047.1"/>
    <property type="molecule type" value="Genomic_DNA"/>
</dbReference>
<comment type="similarity">
    <text evidence="2 6">Belongs to the major facilitator superfamily. Proton-dependent oligopeptide transporter (POT/PTR) (TC 2.A.17) family.</text>
</comment>
<keyword evidence="5 7" id="KW-0472">Membrane</keyword>
<dbReference type="PROSITE" id="PS01023">
    <property type="entry name" value="PTR2_2"/>
    <property type="match status" value="1"/>
</dbReference>
<dbReference type="Proteomes" id="UP001479436">
    <property type="component" value="Unassembled WGS sequence"/>
</dbReference>
<feature type="transmembrane region" description="Helical" evidence="7">
    <location>
        <begin position="421"/>
        <end position="439"/>
    </location>
</feature>
<comment type="caution">
    <text evidence="8">The sequence shown here is derived from an EMBL/GenBank/DDBJ whole genome shotgun (WGS) entry which is preliminary data.</text>
</comment>
<feature type="transmembrane region" description="Helical" evidence="7">
    <location>
        <begin position="318"/>
        <end position="337"/>
    </location>
</feature>
<sequence>MGQGTSNALKQFFTFFCYFTPLVGAVISDQYLGKYRTILIFSMIYSVGWIILTLTSIPEALKAGAGLPGYIVALIVIGFGTGGIKPLVSPMAADQYPSKQLEVRVIKGERVVIDPGLSTQHLYNWFYWSINVGSLVGGILSPQLEVHVGFWLAYLVPAVMFLISVIVFVMGRKRYTNVPPSGESTIVKGWKCYSYGLRRYRKATIKPASPLDAAKDDPSETEAERASKMWDDTFVDDLKQALMACKIFIPLTVYCISYNQITSNLLSQAAVMDLPRNIPNDIMSNINPIALLIFIPLLDVLVYPFLRKVNLNPRPMVRITLGFMLGALAMMASAIVQNEVYRRQDLNLPKLNVWWQIPAYVLIALSEIFASITSIEYSYTHAPDSLKGLVSAMALLPNALSALITIFLTPISQDPYLTWNYGGIAIVTFVVGGLFWWGFRHYDDIDEETKKNRTFEISNSEKSLTA</sequence>